<proteinExistence type="predicted"/>
<dbReference type="AlphaFoldDB" id="A0A6F7PPU8"/>
<organism evidence="2 3">
    <name type="scientific">Haemonchus contortus</name>
    <name type="common">Barber pole worm</name>
    <dbReference type="NCBI Taxonomy" id="6289"/>
    <lineage>
        <taxon>Eukaryota</taxon>
        <taxon>Metazoa</taxon>
        <taxon>Ecdysozoa</taxon>
        <taxon>Nematoda</taxon>
        <taxon>Chromadorea</taxon>
        <taxon>Rhabditida</taxon>
        <taxon>Rhabditina</taxon>
        <taxon>Rhabditomorpha</taxon>
        <taxon>Strongyloidea</taxon>
        <taxon>Trichostrongylidae</taxon>
        <taxon>Haemonchus</taxon>
    </lineage>
</organism>
<dbReference type="WBParaSite" id="HCON_00142600-00001">
    <property type="protein sequence ID" value="HCON_00142600-00001"/>
    <property type="gene ID" value="HCON_00142600"/>
</dbReference>
<protein>
    <submittedName>
        <fullName evidence="3 4">DUF5753 domain-containing protein</fullName>
    </submittedName>
</protein>
<evidence type="ECO:0000256" key="1">
    <source>
        <dbReference type="SAM" id="MobiDB-lite"/>
    </source>
</evidence>
<feature type="region of interest" description="Disordered" evidence="1">
    <location>
        <begin position="1"/>
        <end position="21"/>
    </location>
</feature>
<feature type="compositionally biased region" description="Polar residues" evidence="1">
    <location>
        <begin position="1"/>
        <end position="18"/>
    </location>
</feature>
<dbReference type="WBParaSite" id="HCON_00142580-00001">
    <property type="protein sequence ID" value="HCON_00142580-00001"/>
    <property type="gene ID" value="HCON_00142580"/>
</dbReference>
<sequence length="146" mass="15837">MSEVSSINPSDSASNVHSAPQRLDSKMMEAVQEGQSTSGRHGPQRVDVLSQVGSVMADEFLTNCMSMVEPALALLETRGVHALNGPTLFVEYWTGTEDADDPVVGTEHFEYRADARYNQFGQVARWEKVACALSNATVRVCQQSGG</sequence>
<keyword evidence="2" id="KW-1185">Reference proteome</keyword>
<reference evidence="3 4" key="1">
    <citation type="submission" date="2020-12" db="UniProtKB">
        <authorList>
            <consortium name="WormBaseParasite"/>
        </authorList>
    </citation>
    <scope>IDENTIFICATION</scope>
    <source>
        <strain evidence="3 4">MHco3</strain>
    </source>
</reference>
<accession>A0A6F7PPU8</accession>
<evidence type="ECO:0000313" key="4">
    <source>
        <dbReference type="WBParaSite" id="HCON_00142600-00001"/>
    </source>
</evidence>
<evidence type="ECO:0000313" key="2">
    <source>
        <dbReference type="Proteomes" id="UP000025227"/>
    </source>
</evidence>
<dbReference type="Proteomes" id="UP000025227">
    <property type="component" value="Unplaced"/>
</dbReference>
<name>A0A6F7PPU8_HAECO</name>
<evidence type="ECO:0000313" key="3">
    <source>
        <dbReference type="WBParaSite" id="HCON_00142580-00001"/>
    </source>
</evidence>